<evidence type="ECO:0000256" key="1">
    <source>
        <dbReference type="SAM" id="Phobius"/>
    </source>
</evidence>
<evidence type="ECO:0000313" key="2">
    <source>
        <dbReference type="EMBL" id="KAB0240500.1"/>
    </source>
</evidence>
<name>A0A5J5LSN9_MICAE</name>
<keyword evidence="1" id="KW-0812">Transmembrane</keyword>
<protein>
    <recommendedName>
        <fullName evidence="4">Acyltransferase</fullName>
    </recommendedName>
</protein>
<organism evidence="2 3">
    <name type="scientific">Microcystis aeruginosa EAWAG127a</name>
    <dbReference type="NCBI Taxonomy" id="2529855"/>
    <lineage>
        <taxon>Bacteria</taxon>
        <taxon>Bacillati</taxon>
        <taxon>Cyanobacteriota</taxon>
        <taxon>Cyanophyceae</taxon>
        <taxon>Oscillatoriophycideae</taxon>
        <taxon>Chroococcales</taxon>
        <taxon>Microcystaceae</taxon>
        <taxon>Microcystis</taxon>
    </lineage>
</organism>
<keyword evidence="1" id="KW-0472">Membrane</keyword>
<feature type="transmembrane region" description="Helical" evidence="1">
    <location>
        <begin position="210"/>
        <end position="229"/>
    </location>
</feature>
<accession>A0A5J5LSN9</accession>
<dbReference type="AlphaFoldDB" id="A0A5J5LSN9"/>
<dbReference type="EMBL" id="SRLN01000012">
    <property type="protein sequence ID" value="KAB0240500.1"/>
    <property type="molecule type" value="Genomic_DNA"/>
</dbReference>
<feature type="transmembrane region" description="Helical" evidence="1">
    <location>
        <begin position="137"/>
        <end position="156"/>
    </location>
</feature>
<comment type="caution">
    <text evidence="2">The sequence shown here is derived from an EMBL/GenBank/DDBJ whole genome shotgun (WGS) entry which is preliminary data.</text>
</comment>
<feature type="transmembrane region" description="Helical" evidence="1">
    <location>
        <begin position="46"/>
        <end position="66"/>
    </location>
</feature>
<evidence type="ECO:0008006" key="4">
    <source>
        <dbReference type="Google" id="ProtNLM"/>
    </source>
</evidence>
<feature type="transmembrane region" description="Helical" evidence="1">
    <location>
        <begin position="109"/>
        <end position="131"/>
    </location>
</feature>
<reference evidence="3" key="1">
    <citation type="submission" date="2019-04" db="EMBL/GenBank/DDBJ databases">
        <title>Microviridin 1777: A Toxic Chymotrypsin Inhibitor Discovered by a Metabologenomic Approach.</title>
        <authorList>
            <person name="Sieber S."/>
            <person name="Grendelmeier S.M."/>
            <person name="Harris L.A."/>
            <person name="Mitchell D.A."/>
            <person name="Gademann K."/>
        </authorList>
    </citation>
    <scope>NUCLEOTIDE SEQUENCE [LARGE SCALE GENOMIC DNA]</scope>
    <source>
        <strain evidence="3">EAWAG127a</strain>
    </source>
</reference>
<evidence type="ECO:0000313" key="3">
    <source>
        <dbReference type="Proteomes" id="UP000325636"/>
    </source>
</evidence>
<dbReference type="Proteomes" id="UP000325636">
    <property type="component" value="Unassembled WGS sequence"/>
</dbReference>
<keyword evidence="1" id="KW-1133">Transmembrane helix</keyword>
<proteinExistence type="predicted"/>
<feature type="transmembrane region" description="Helical" evidence="1">
    <location>
        <begin position="78"/>
        <end position="97"/>
    </location>
</feature>
<sequence>MEYLIGGLIVKTFSRTIVTDRGTSKLKSLLVPLSGFPLIVLSWKRLGSLGTTIAVAFLAYTTILLLEMAQIKDVPPQYIGLIFDFTLGVLGATIVFSQYSIWIKIRSRFSWELIAGILILLIIGLCYFWGFDQVEQNLAFLDSLCAFATLSILIAGAKLEHNKLSQFIGSRFLVFIEIFSHSIYLIHAPILEMLWRYILCPLEWDKVSEFLALLVIGVPVILILSRVFFQFCEYTFLNRRSNSV</sequence>
<gene>
    <name evidence="2" type="ORF">EZJ55_07810</name>
</gene>
<feature type="transmembrane region" description="Helical" evidence="1">
    <location>
        <begin position="168"/>
        <end position="190"/>
    </location>
</feature>